<keyword evidence="2" id="KW-1185">Reference proteome</keyword>
<evidence type="ECO:0000313" key="2">
    <source>
        <dbReference type="Proteomes" id="UP000198618"/>
    </source>
</evidence>
<dbReference type="AlphaFoldDB" id="A0A1I0FP23"/>
<organism evidence="1 2">
    <name type="scientific">Oceanobacillus limi</name>
    <dbReference type="NCBI Taxonomy" id="930131"/>
    <lineage>
        <taxon>Bacteria</taxon>
        <taxon>Bacillati</taxon>
        <taxon>Bacillota</taxon>
        <taxon>Bacilli</taxon>
        <taxon>Bacillales</taxon>
        <taxon>Bacillaceae</taxon>
        <taxon>Oceanobacillus</taxon>
    </lineage>
</organism>
<proteinExistence type="predicted"/>
<dbReference type="RefSeq" id="WP_090871452.1">
    <property type="nucleotide sequence ID" value="NZ_FOHE01000016.1"/>
</dbReference>
<accession>A0A1I0FP23</accession>
<sequence>MKKYPKLQVWRPNNIMLIGRVYNHCITFDERGLRISITDEVGVKVDIVCDESSQIIGDYVWSYRFTNEIVESDSLVDLIQEAHHNKKTSPVNRIDFYKIINSGYLDSIEKTGWIGEMVELEHHMYPVSDGSLEVISDYEPKIHVENSSKHK</sequence>
<evidence type="ECO:0000313" key="1">
    <source>
        <dbReference type="EMBL" id="SET60122.1"/>
    </source>
</evidence>
<dbReference type="OrthoDB" id="2883027at2"/>
<protein>
    <submittedName>
        <fullName evidence="1">Uncharacterized protein</fullName>
    </submittedName>
</protein>
<reference evidence="1 2" key="1">
    <citation type="submission" date="2016-10" db="EMBL/GenBank/DDBJ databases">
        <authorList>
            <person name="de Groot N.N."/>
        </authorList>
    </citation>
    <scope>NUCLEOTIDE SEQUENCE [LARGE SCALE GENOMIC DNA]</scope>
    <source>
        <strain evidence="1 2">IBRC-M 10780</strain>
    </source>
</reference>
<gene>
    <name evidence="1" type="ORF">SAMN05216389_11674</name>
</gene>
<dbReference type="EMBL" id="FOHE01000016">
    <property type="protein sequence ID" value="SET60122.1"/>
    <property type="molecule type" value="Genomic_DNA"/>
</dbReference>
<dbReference type="Proteomes" id="UP000198618">
    <property type="component" value="Unassembled WGS sequence"/>
</dbReference>
<name>A0A1I0FP23_9BACI</name>